<evidence type="ECO:0000313" key="1">
    <source>
        <dbReference type="EMBL" id="MPC47505.1"/>
    </source>
</evidence>
<evidence type="ECO:0000313" key="2">
    <source>
        <dbReference type="Proteomes" id="UP000324222"/>
    </source>
</evidence>
<protein>
    <submittedName>
        <fullName evidence="1">Uncharacterized protein</fullName>
    </submittedName>
</protein>
<keyword evidence="2" id="KW-1185">Reference proteome</keyword>
<reference evidence="1 2" key="1">
    <citation type="submission" date="2019-05" db="EMBL/GenBank/DDBJ databases">
        <title>Another draft genome of Portunus trituberculatus and its Hox gene families provides insights of decapod evolution.</title>
        <authorList>
            <person name="Jeong J.-H."/>
            <person name="Song I."/>
            <person name="Kim S."/>
            <person name="Choi T."/>
            <person name="Kim D."/>
            <person name="Ryu S."/>
            <person name="Kim W."/>
        </authorList>
    </citation>
    <scope>NUCLEOTIDE SEQUENCE [LARGE SCALE GENOMIC DNA]</scope>
    <source>
        <tissue evidence="1">Muscle</tissue>
    </source>
</reference>
<sequence length="86" mass="9265">MSHEAMFSMQQLIATAAALRCVLAAAAFWPGTVPTFGLKMVRPSGGKLYVHRLHPSISLASSRGIIECWQDNLEADVLPTTKAAPK</sequence>
<comment type="caution">
    <text evidence="1">The sequence shown here is derived from an EMBL/GenBank/DDBJ whole genome shotgun (WGS) entry which is preliminary data.</text>
</comment>
<dbReference type="EMBL" id="VSRR010007775">
    <property type="protein sequence ID" value="MPC47505.1"/>
    <property type="molecule type" value="Genomic_DNA"/>
</dbReference>
<name>A0A5B7FPX3_PORTR</name>
<dbReference type="Proteomes" id="UP000324222">
    <property type="component" value="Unassembled WGS sequence"/>
</dbReference>
<proteinExistence type="predicted"/>
<accession>A0A5B7FPX3</accession>
<organism evidence="1 2">
    <name type="scientific">Portunus trituberculatus</name>
    <name type="common">Swimming crab</name>
    <name type="synonym">Neptunus trituberculatus</name>
    <dbReference type="NCBI Taxonomy" id="210409"/>
    <lineage>
        <taxon>Eukaryota</taxon>
        <taxon>Metazoa</taxon>
        <taxon>Ecdysozoa</taxon>
        <taxon>Arthropoda</taxon>
        <taxon>Crustacea</taxon>
        <taxon>Multicrustacea</taxon>
        <taxon>Malacostraca</taxon>
        <taxon>Eumalacostraca</taxon>
        <taxon>Eucarida</taxon>
        <taxon>Decapoda</taxon>
        <taxon>Pleocyemata</taxon>
        <taxon>Brachyura</taxon>
        <taxon>Eubrachyura</taxon>
        <taxon>Portunoidea</taxon>
        <taxon>Portunidae</taxon>
        <taxon>Portuninae</taxon>
        <taxon>Portunus</taxon>
    </lineage>
</organism>
<dbReference type="AlphaFoldDB" id="A0A5B7FPX3"/>
<gene>
    <name evidence="1" type="ORF">E2C01_041254</name>
</gene>